<evidence type="ECO:0000256" key="2">
    <source>
        <dbReference type="SAM" id="MobiDB-lite"/>
    </source>
</evidence>
<evidence type="ECO:0000313" key="3">
    <source>
        <dbReference type="EMBL" id="OMJ79353.1"/>
    </source>
</evidence>
<dbReference type="AlphaFoldDB" id="A0A1R2BRC4"/>
<gene>
    <name evidence="3" type="ORF">SteCoe_20646</name>
</gene>
<dbReference type="SUPFAM" id="SSF54928">
    <property type="entry name" value="RNA-binding domain, RBD"/>
    <property type="match status" value="1"/>
</dbReference>
<sequence length="213" mass="24967">MWRLPIRFFSKVEIFISNLPAAFKPEDIANIMPAESEYKLSKTYCFVSVPEQSNLSNLITTLNQTTVGNNLLKARLNNYKVKIQSPPLKLNNPSNKKPNSPPKAFEYKGLRPHQKLEENVDKATKSNTEEHEVKEESPEVANKTDKKPIILGDKRKGFKVQKNLEFYEKRSEVREMEMEREKEKERKREAVEAMDIEDDFVETYHFRADFRLK</sequence>
<evidence type="ECO:0008006" key="5">
    <source>
        <dbReference type="Google" id="ProtNLM"/>
    </source>
</evidence>
<protein>
    <recommendedName>
        <fullName evidence="5">RRM domain-containing protein</fullName>
    </recommendedName>
</protein>
<proteinExistence type="predicted"/>
<feature type="coiled-coil region" evidence="1">
    <location>
        <begin position="164"/>
        <end position="193"/>
    </location>
</feature>
<keyword evidence="1" id="KW-0175">Coiled coil</keyword>
<evidence type="ECO:0000313" key="4">
    <source>
        <dbReference type="Proteomes" id="UP000187209"/>
    </source>
</evidence>
<evidence type="ECO:0000256" key="1">
    <source>
        <dbReference type="SAM" id="Coils"/>
    </source>
</evidence>
<feature type="compositionally biased region" description="Low complexity" evidence="2">
    <location>
        <begin position="85"/>
        <end position="98"/>
    </location>
</feature>
<feature type="region of interest" description="Disordered" evidence="2">
    <location>
        <begin position="84"/>
        <end position="148"/>
    </location>
</feature>
<accession>A0A1R2BRC4</accession>
<dbReference type="Proteomes" id="UP000187209">
    <property type="component" value="Unassembled WGS sequence"/>
</dbReference>
<dbReference type="GO" id="GO:0003676">
    <property type="term" value="F:nucleic acid binding"/>
    <property type="evidence" value="ECO:0007669"/>
    <property type="project" value="InterPro"/>
</dbReference>
<comment type="caution">
    <text evidence="3">The sequence shown here is derived from an EMBL/GenBank/DDBJ whole genome shotgun (WGS) entry which is preliminary data.</text>
</comment>
<dbReference type="EMBL" id="MPUH01000475">
    <property type="protein sequence ID" value="OMJ79353.1"/>
    <property type="molecule type" value="Genomic_DNA"/>
</dbReference>
<feature type="compositionally biased region" description="Basic and acidic residues" evidence="2">
    <location>
        <begin position="105"/>
        <end position="148"/>
    </location>
</feature>
<dbReference type="InterPro" id="IPR035979">
    <property type="entry name" value="RBD_domain_sf"/>
</dbReference>
<keyword evidence="4" id="KW-1185">Reference proteome</keyword>
<reference evidence="3 4" key="1">
    <citation type="submission" date="2016-11" db="EMBL/GenBank/DDBJ databases">
        <title>The macronuclear genome of Stentor coeruleus: a giant cell with tiny introns.</title>
        <authorList>
            <person name="Slabodnick M."/>
            <person name="Ruby J.G."/>
            <person name="Reiff S.B."/>
            <person name="Swart E.C."/>
            <person name="Gosai S."/>
            <person name="Prabakaran S."/>
            <person name="Witkowska E."/>
            <person name="Larue G.E."/>
            <person name="Fisher S."/>
            <person name="Freeman R.M."/>
            <person name="Gunawardena J."/>
            <person name="Chu W."/>
            <person name="Stover N.A."/>
            <person name="Gregory B.D."/>
            <person name="Nowacki M."/>
            <person name="Derisi J."/>
            <person name="Roy S.W."/>
            <person name="Marshall W.F."/>
            <person name="Sood P."/>
        </authorList>
    </citation>
    <scope>NUCLEOTIDE SEQUENCE [LARGE SCALE GENOMIC DNA]</scope>
    <source>
        <strain evidence="3">WM001</strain>
    </source>
</reference>
<organism evidence="3 4">
    <name type="scientific">Stentor coeruleus</name>
    <dbReference type="NCBI Taxonomy" id="5963"/>
    <lineage>
        <taxon>Eukaryota</taxon>
        <taxon>Sar</taxon>
        <taxon>Alveolata</taxon>
        <taxon>Ciliophora</taxon>
        <taxon>Postciliodesmatophora</taxon>
        <taxon>Heterotrichea</taxon>
        <taxon>Heterotrichida</taxon>
        <taxon>Stentoridae</taxon>
        <taxon>Stentor</taxon>
    </lineage>
</organism>
<name>A0A1R2BRC4_9CILI</name>